<dbReference type="InterPro" id="IPR029052">
    <property type="entry name" value="Metallo-depent_PP-like"/>
</dbReference>
<comment type="catalytic activity">
    <reaction evidence="1">
        <text>a ribonucleoside 5'-phosphate + H2O = a ribonucleoside + phosphate</text>
        <dbReference type="Rhea" id="RHEA:12484"/>
        <dbReference type="ChEBI" id="CHEBI:15377"/>
        <dbReference type="ChEBI" id="CHEBI:18254"/>
        <dbReference type="ChEBI" id="CHEBI:43474"/>
        <dbReference type="ChEBI" id="CHEBI:58043"/>
        <dbReference type="EC" id="3.1.3.5"/>
    </reaction>
</comment>
<dbReference type="EC" id="3.1.3.5" evidence="2"/>
<protein>
    <recommendedName>
        <fullName evidence="2">5'-nucleotidase</fullName>
        <ecNumber evidence="2">3.1.3.5</ecNumber>
    </recommendedName>
</protein>
<sequence length="86" mass="9643">IRLNAYKKEINELKTKRVNIFIAFGHSGFDVDKKKAEKVPEVDIVVGGHSNSFLWTGPQPSDAKPDDTKYLGFLNVILDKKGDVLK</sequence>
<dbReference type="PANTHER" id="PTHR11575:SF24">
    <property type="entry name" value="5'-NUCLEOTIDASE"/>
    <property type="match status" value="1"/>
</dbReference>
<reference evidence="3 4" key="1">
    <citation type="journal article" date="2018" name="Gigascience">
        <title>Genomes of trombidid mites reveal novel predicted allergens and laterally-transferred genes associated with secondary metabolism.</title>
        <authorList>
            <person name="Dong X."/>
            <person name="Chaisiri K."/>
            <person name="Xia D."/>
            <person name="Armstrong S.D."/>
            <person name="Fang Y."/>
            <person name="Donnelly M.J."/>
            <person name="Kadowaki T."/>
            <person name="McGarry J.W."/>
            <person name="Darby A.C."/>
            <person name="Makepeace B.L."/>
        </authorList>
    </citation>
    <scope>NUCLEOTIDE SEQUENCE [LARGE SCALE GENOMIC DNA]</scope>
    <source>
        <strain evidence="3">UoL-UT</strain>
    </source>
</reference>
<feature type="non-terminal residue" evidence="3">
    <location>
        <position position="1"/>
    </location>
</feature>
<evidence type="ECO:0000256" key="1">
    <source>
        <dbReference type="ARBA" id="ARBA00000815"/>
    </source>
</evidence>
<organism evidence="3 4">
    <name type="scientific">Leptotrombidium deliense</name>
    <dbReference type="NCBI Taxonomy" id="299467"/>
    <lineage>
        <taxon>Eukaryota</taxon>
        <taxon>Metazoa</taxon>
        <taxon>Ecdysozoa</taxon>
        <taxon>Arthropoda</taxon>
        <taxon>Chelicerata</taxon>
        <taxon>Arachnida</taxon>
        <taxon>Acari</taxon>
        <taxon>Acariformes</taxon>
        <taxon>Trombidiformes</taxon>
        <taxon>Prostigmata</taxon>
        <taxon>Anystina</taxon>
        <taxon>Parasitengona</taxon>
        <taxon>Trombiculoidea</taxon>
        <taxon>Trombiculidae</taxon>
        <taxon>Leptotrombidium</taxon>
    </lineage>
</organism>
<dbReference type="AlphaFoldDB" id="A0A443RWG8"/>
<dbReference type="VEuPathDB" id="VectorBase:LDEU012552"/>
<proteinExistence type="predicted"/>
<dbReference type="STRING" id="299467.A0A443RWG8"/>
<dbReference type="Proteomes" id="UP000288716">
    <property type="component" value="Unassembled WGS sequence"/>
</dbReference>
<accession>A0A443RWG8</accession>
<dbReference type="GO" id="GO:0008253">
    <property type="term" value="F:5'-nucleotidase activity"/>
    <property type="evidence" value="ECO:0007669"/>
    <property type="project" value="UniProtKB-EC"/>
</dbReference>
<dbReference type="InterPro" id="IPR006179">
    <property type="entry name" value="5_nucleotidase/apyrase"/>
</dbReference>
<keyword evidence="4" id="KW-1185">Reference proteome</keyword>
<comment type="caution">
    <text evidence="3">The sequence shown here is derived from an EMBL/GenBank/DDBJ whole genome shotgun (WGS) entry which is preliminary data.</text>
</comment>
<gene>
    <name evidence="3" type="ORF">B4U80_02289</name>
</gene>
<dbReference type="GO" id="GO:0009166">
    <property type="term" value="P:nucleotide catabolic process"/>
    <property type="evidence" value="ECO:0007669"/>
    <property type="project" value="InterPro"/>
</dbReference>
<dbReference type="SUPFAM" id="SSF56300">
    <property type="entry name" value="Metallo-dependent phosphatases"/>
    <property type="match status" value="1"/>
</dbReference>
<dbReference type="EMBL" id="NCKV01025651">
    <property type="protein sequence ID" value="RWS19488.1"/>
    <property type="molecule type" value="Genomic_DNA"/>
</dbReference>
<evidence type="ECO:0000313" key="3">
    <source>
        <dbReference type="EMBL" id="RWS19488.1"/>
    </source>
</evidence>
<dbReference type="Gene3D" id="3.60.21.10">
    <property type="match status" value="1"/>
</dbReference>
<dbReference type="PANTHER" id="PTHR11575">
    <property type="entry name" value="5'-NUCLEOTIDASE-RELATED"/>
    <property type="match status" value="1"/>
</dbReference>
<dbReference type="OrthoDB" id="7722975at2759"/>
<name>A0A443RWG8_9ACAR</name>
<evidence type="ECO:0000313" key="4">
    <source>
        <dbReference type="Proteomes" id="UP000288716"/>
    </source>
</evidence>
<dbReference type="PRINTS" id="PR01607">
    <property type="entry name" value="APYRASEFAMLY"/>
</dbReference>
<evidence type="ECO:0000256" key="2">
    <source>
        <dbReference type="ARBA" id="ARBA00012643"/>
    </source>
</evidence>